<keyword evidence="1" id="KW-0328">Glycosyltransferase</keyword>
<evidence type="ECO:0000313" key="2">
    <source>
        <dbReference type="Proteomes" id="UP000261210"/>
    </source>
</evidence>
<dbReference type="AlphaFoldDB" id="A0A3E4N8C8"/>
<dbReference type="GO" id="GO:0016020">
    <property type="term" value="C:membrane"/>
    <property type="evidence" value="ECO:0007669"/>
    <property type="project" value="InterPro"/>
</dbReference>
<protein>
    <submittedName>
        <fullName evidence="1">Alpha-1,2-fucosyltransferase</fullName>
    </submittedName>
</protein>
<dbReference type="RefSeq" id="WP_015532869.1">
    <property type="nucleotide sequence ID" value="NZ_CP045612.1"/>
</dbReference>
<reference evidence="1 2" key="1">
    <citation type="submission" date="2018-08" db="EMBL/GenBank/DDBJ databases">
        <title>A genome reference for cultivated species of the human gut microbiota.</title>
        <authorList>
            <person name="Zou Y."/>
            <person name="Xue W."/>
            <person name="Luo G."/>
        </authorList>
    </citation>
    <scope>NUCLEOTIDE SEQUENCE [LARGE SCALE GENOMIC DNA]</scope>
    <source>
        <strain evidence="1 2">TF10-34</strain>
    </source>
</reference>
<dbReference type="Pfam" id="PF01531">
    <property type="entry name" value="Glyco_transf_11"/>
    <property type="match status" value="1"/>
</dbReference>
<dbReference type="Proteomes" id="UP000261210">
    <property type="component" value="Unassembled WGS sequence"/>
</dbReference>
<dbReference type="CDD" id="cd11301">
    <property type="entry name" value="Fut1_Fut2_like"/>
    <property type="match status" value="1"/>
</dbReference>
<dbReference type="EMBL" id="QSQU01000036">
    <property type="protein sequence ID" value="RGK58630.1"/>
    <property type="molecule type" value="Genomic_DNA"/>
</dbReference>
<dbReference type="PANTHER" id="PTHR11927">
    <property type="entry name" value="GALACTOSIDE 2-L-FUCOSYLTRANSFERASE"/>
    <property type="match status" value="1"/>
</dbReference>
<gene>
    <name evidence="1" type="ORF">DXD03_19660</name>
</gene>
<dbReference type="InterPro" id="IPR002516">
    <property type="entry name" value="Glyco_trans_11"/>
</dbReference>
<comment type="caution">
    <text evidence="1">The sequence shown here is derived from an EMBL/GenBank/DDBJ whole genome shotgun (WGS) entry which is preliminary data.</text>
</comment>
<name>A0A3E4N8C8_9BACE</name>
<dbReference type="GO" id="GO:0005975">
    <property type="term" value="P:carbohydrate metabolic process"/>
    <property type="evidence" value="ECO:0007669"/>
    <property type="project" value="InterPro"/>
</dbReference>
<keyword evidence="1" id="KW-0808">Transferase</keyword>
<dbReference type="GO" id="GO:0008107">
    <property type="term" value="F:galactoside 2-alpha-L-fucosyltransferase activity"/>
    <property type="evidence" value="ECO:0007669"/>
    <property type="project" value="InterPro"/>
</dbReference>
<accession>A0A3E4N8C8</accession>
<proteinExistence type="predicted"/>
<organism evidence="1 2">
    <name type="scientific">Bacteroides xylanisolvens</name>
    <dbReference type="NCBI Taxonomy" id="371601"/>
    <lineage>
        <taxon>Bacteria</taxon>
        <taxon>Pseudomonadati</taxon>
        <taxon>Bacteroidota</taxon>
        <taxon>Bacteroidia</taxon>
        <taxon>Bacteroidales</taxon>
        <taxon>Bacteroidaceae</taxon>
        <taxon>Bacteroides</taxon>
    </lineage>
</organism>
<dbReference type="PANTHER" id="PTHR11927:SF9">
    <property type="entry name" value="L-FUCOSYLTRANSFERASE"/>
    <property type="match status" value="1"/>
</dbReference>
<evidence type="ECO:0000313" key="1">
    <source>
        <dbReference type="EMBL" id="RGK58630.1"/>
    </source>
</evidence>
<dbReference type="GeneID" id="69480611"/>
<sequence>MKVLYFGGGLGNQIFEYTFYLALKDRFPKERIYGVYPNFKFREHIGGFEIEEIFNVKFPPTSLKAKFFIVLVFFYKKMFPKTRLCSLHSTNVNWDAIVFNAFKSDLSFYENRNDWISFRPINLNAKNQNLINLMLSVQSIVIHVRRGDFLSSKYCDILANIATLGYYQKAIELIKGRFSASHFFVFSDDIEWCKSHLSIPNDTVYVDWNTGKDSYIDLYLMTHAKANIIANSTFSYWGAYLNKNNPIVIYPKKWINANYYPNIFPVDWIGLTSE</sequence>